<reference evidence="8" key="1">
    <citation type="submission" date="2017-06" db="EMBL/GenBank/DDBJ databases">
        <authorList>
            <person name="Cremers G."/>
        </authorList>
    </citation>
    <scope>NUCLEOTIDE SEQUENCE [LARGE SCALE GENOMIC DNA]</scope>
</reference>
<dbReference type="Pfam" id="PF01594">
    <property type="entry name" value="AI-2E_transport"/>
    <property type="match status" value="1"/>
</dbReference>
<organism evidence="7 8">
    <name type="scientific">Candidatus Methanoperedens nitratireducens</name>
    <dbReference type="NCBI Taxonomy" id="1392998"/>
    <lineage>
        <taxon>Archaea</taxon>
        <taxon>Methanobacteriati</taxon>
        <taxon>Methanobacteriota</taxon>
        <taxon>Stenosarchaea group</taxon>
        <taxon>Methanomicrobia</taxon>
        <taxon>Methanosarcinales</taxon>
        <taxon>ANME-2 cluster</taxon>
        <taxon>Candidatus Methanoperedentaceae</taxon>
        <taxon>Candidatus Methanoperedens</taxon>
    </lineage>
</organism>
<feature type="transmembrane region" description="Helical" evidence="6">
    <location>
        <begin position="236"/>
        <end position="263"/>
    </location>
</feature>
<feature type="transmembrane region" description="Helical" evidence="6">
    <location>
        <begin position="275"/>
        <end position="296"/>
    </location>
</feature>
<dbReference type="PANTHER" id="PTHR21716">
    <property type="entry name" value="TRANSMEMBRANE PROTEIN"/>
    <property type="match status" value="1"/>
</dbReference>
<dbReference type="GO" id="GO:0016020">
    <property type="term" value="C:membrane"/>
    <property type="evidence" value="ECO:0007669"/>
    <property type="project" value="UniProtKB-SubCell"/>
</dbReference>
<evidence type="ECO:0008006" key="9">
    <source>
        <dbReference type="Google" id="ProtNLM"/>
    </source>
</evidence>
<dbReference type="OrthoDB" id="137390at2157"/>
<keyword evidence="5 6" id="KW-0472">Membrane</keyword>
<dbReference type="Proteomes" id="UP000218615">
    <property type="component" value="Unassembled WGS sequence"/>
</dbReference>
<accession>A0A284VKX1</accession>
<evidence type="ECO:0000256" key="2">
    <source>
        <dbReference type="ARBA" id="ARBA00009773"/>
    </source>
</evidence>
<keyword evidence="8" id="KW-1185">Reference proteome</keyword>
<evidence type="ECO:0000256" key="3">
    <source>
        <dbReference type="ARBA" id="ARBA00022692"/>
    </source>
</evidence>
<evidence type="ECO:0000313" key="8">
    <source>
        <dbReference type="Proteomes" id="UP000218615"/>
    </source>
</evidence>
<feature type="transmembrane region" description="Helical" evidence="6">
    <location>
        <begin position="204"/>
        <end position="230"/>
    </location>
</feature>
<dbReference type="AlphaFoldDB" id="A0A284VKX1"/>
<comment type="similarity">
    <text evidence="2">Belongs to the autoinducer-2 exporter (AI-2E) (TC 2.A.86) family.</text>
</comment>
<keyword evidence="4 6" id="KW-1133">Transmembrane helix</keyword>
<feature type="transmembrane region" description="Helical" evidence="6">
    <location>
        <begin position="20"/>
        <end position="38"/>
    </location>
</feature>
<feature type="transmembrane region" description="Helical" evidence="6">
    <location>
        <begin position="68"/>
        <end position="90"/>
    </location>
</feature>
<sequence>MPNTQASDGVSTLIKHKWTIALAFIIFLTAATFMYIILPLLDGIIMGLVLAYVARPLKYFIDRRAPRLSPYIATGAIVIPIFLIIGLGIIEIFNYMVWVINNQDYVTGVLINLVGRLDLPEFVRSKTIDIISNFASYILPIIQQLPVGKIGYTLVLFAINILIAVILCFYLLVDGSRLIDKAIDITPHEVNDFSRKFIKHFDGILSALFIGNFYSAIATGLLSLIVFWAFGFTNVLALSALMLIASIVPFLAGWMVVIPLVIYRYIELGSENATVFFIVSLLVVIIPPELLIRPYIINYQSNMHPMLIIIAFIGGGLVGGIAGFFIAPILLGAIVAAYRASAELRAKTAKAAPSYSP</sequence>
<dbReference type="RefSeq" id="WP_096204142.1">
    <property type="nucleotide sequence ID" value="NZ_FZMP01000044.1"/>
</dbReference>
<evidence type="ECO:0000256" key="5">
    <source>
        <dbReference type="ARBA" id="ARBA00023136"/>
    </source>
</evidence>
<feature type="transmembrane region" description="Helical" evidence="6">
    <location>
        <begin position="308"/>
        <end position="338"/>
    </location>
</feature>
<dbReference type="InterPro" id="IPR002549">
    <property type="entry name" value="AI-2E-like"/>
</dbReference>
<dbReference type="PANTHER" id="PTHR21716:SF4">
    <property type="entry name" value="TRANSMEMBRANE PROTEIN 245"/>
    <property type="match status" value="1"/>
</dbReference>
<comment type="subcellular location">
    <subcellularLocation>
        <location evidence="1">Membrane</location>
        <topology evidence="1">Multi-pass membrane protein</topology>
    </subcellularLocation>
</comment>
<evidence type="ECO:0000313" key="7">
    <source>
        <dbReference type="EMBL" id="SNQ59837.1"/>
    </source>
</evidence>
<evidence type="ECO:0000256" key="1">
    <source>
        <dbReference type="ARBA" id="ARBA00004141"/>
    </source>
</evidence>
<evidence type="ECO:0000256" key="4">
    <source>
        <dbReference type="ARBA" id="ARBA00022989"/>
    </source>
</evidence>
<gene>
    <name evidence="7" type="ORF">MNV_1380024</name>
</gene>
<name>A0A284VKX1_9EURY</name>
<evidence type="ECO:0000256" key="6">
    <source>
        <dbReference type="SAM" id="Phobius"/>
    </source>
</evidence>
<dbReference type="EMBL" id="FZMP01000044">
    <property type="protein sequence ID" value="SNQ59837.1"/>
    <property type="molecule type" value="Genomic_DNA"/>
</dbReference>
<feature type="transmembrane region" description="Helical" evidence="6">
    <location>
        <begin position="150"/>
        <end position="173"/>
    </location>
</feature>
<proteinExistence type="inferred from homology"/>
<protein>
    <recommendedName>
        <fullName evidence="9">Permease</fullName>
    </recommendedName>
</protein>
<keyword evidence="3 6" id="KW-0812">Transmembrane</keyword>